<evidence type="ECO:0000313" key="1">
    <source>
        <dbReference type="Ensembl" id="ENSMUSP00000146468.2"/>
    </source>
</evidence>
<dbReference type="Ensembl" id="ENSMUST00000162867.8">
    <property type="protein sequence ID" value="ENSMUSP00000146468.2"/>
    <property type="gene ID" value="ENSMUSG00000004626.15"/>
</dbReference>
<reference evidence="1" key="4">
    <citation type="submission" date="2025-09" db="UniProtKB">
        <authorList>
            <consortium name="Ensembl"/>
        </authorList>
    </citation>
    <scope>IDENTIFICATION</scope>
    <source>
        <strain evidence="1">C57BL/6J</strain>
    </source>
</reference>
<dbReference type="SMR" id="A0A140LHM1"/>
<proteinExistence type="evidence at protein level"/>
<dbReference type="Proteomes" id="UP000000589">
    <property type="component" value="Chromosome 8"/>
</dbReference>
<evidence type="ECO:0007829" key="5">
    <source>
        <dbReference type="ProteomicsDB" id="A0A140LHM1"/>
    </source>
</evidence>
<evidence type="ECO:0000313" key="2">
    <source>
        <dbReference type="MGI" id="MGI:107370"/>
    </source>
</evidence>
<dbReference type="Bgee" id="ENSMUSG00000004626">
    <property type="expression patterns" value="Expressed in granulocyte and 209 other cell types or tissues"/>
</dbReference>
<dbReference type="VEuPathDB" id="HostDB:ENSMUSG00000004626"/>
<reference evidence="1 3" key="2">
    <citation type="journal article" date="2011" name="PLoS Biol.">
        <title>Modernizing reference genome assemblies.</title>
        <authorList>
            <person name="Church D.M."/>
            <person name="Schneider V.A."/>
            <person name="Graves T."/>
            <person name="Auger K."/>
            <person name="Cunningham F."/>
            <person name="Bouk N."/>
            <person name="Chen H.C."/>
            <person name="Agarwala R."/>
            <person name="McLaren W.M."/>
            <person name="Ritchie G.R."/>
            <person name="Albracht D."/>
            <person name="Kremitzki M."/>
            <person name="Rock S."/>
            <person name="Kotkiewicz H."/>
            <person name="Kremitzki C."/>
            <person name="Wollam A."/>
            <person name="Trani L."/>
            <person name="Fulton L."/>
            <person name="Fulton R."/>
            <person name="Matthews L."/>
            <person name="Whitehead S."/>
            <person name="Chow W."/>
            <person name="Torrance J."/>
            <person name="Dunn M."/>
            <person name="Harden G."/>
            <person name="Threadgold G."/>
            <person name="Wood J."/>
            <person name="Collins J."/>
            <person name="Heath P."/>
            <person name="Griffiths G."/>
            <person name="Pelan S."/>
            <person name="Grafham D."/>
            <person name="Eichler E.E."/>
            <person name="Weinstock G."/>
            <person name="Mardis E.R."/>
            <person name="Wilson R.K."/>
            <person name="Howe K."/>
            <person name="Flicek P."/>
            <person name="Hubbard T."/>
        </authorList>
    </citation>
    <scope>NUCLEOTIDE SEQUENCE [LARGE SCALE GENOMIC DNA]</scope>
    <source>
        <strain evidence="1 3">C57BL/6J</strain>
    </source>
</reference>
<dbReference type="AlphaFoldDB" id="A0A140LHM1"/>
<evidence type="ECO:0000313" key="3">
    <source>
        <dbReference type="Proteomes" id="UP000000589"/>
    </source>
</evidence>
<reference evidence="1" key="3">
    <citation type="submission" date="2025-08" db="UniProtKB">
        <authorList>
            <consortium name="Ensembl"/>
        </authorList>
    </citation>
    <scope>IDENTIFICATION</scope>
    <source>
        <strain evidence="1">C57BL/6J</strain>
    </source>
</reference>
<gene>
    <name evidence="1 2" type="primary">Stxbp2</name>
</gene>
<name>A0A140LHM1_MOUSE</name>
<dbReference type="AGR" id="MGI:107370"/>
<reference evidence="1 3" key="1">
    <citation type="journal article" date="2009" name="PLoS Biol.">
        <title>Lineage-specific biology revealed by a finished genome assembly of the mouse.</title>
        <authorList>
            <consortium name="Mouse Genome Sequencing Consortium"/>
            <person name="Church D.M."/>
            <person name="Goodstadt L."/>
            <person name="Hillier L.W."/>
            <person name="Zody M.C."/>
            <person name="Goldstein S."/>
            <person name="She X."/>
            <person name="Bult C.J."/>
            <person name="Agarwala R."/>
            <person name="Cherry J.L."/>
            <person name="DiCuccio M."/>
            <person name="Hlavina W."/>
            <person name="Kapustin Y."/>
            <person name="Meric P."/>
            <person name="Maglott D."/>
            <person name="Birtle Z."/>
            <person name="Marques A.C."/>
            <person name="Graves T."/>
            <person name="Zhou S."/>
            <person name="Teague B."/>
            <person name="Potamousis K."/>
            <person name="Churas C."/>
            <person name="Place M."/>
            <person name="Herschleb J."/>
            <person name="Runnheim R."/>
            <person name="Forrest D."/>
            <person name="Amos-Landgraf J."/>
            <person name="Schwartz D.C."/>
            <person name="Cheng Z."/>
            <person name="Lindblad-Toh K."/>
            <person name="Eichler E.E."/>
            <person name="Ponting C.P."/>
        </authorList>
    </citation>
    <scope>NUCLEOTIDE SEQUENCE [LARGE SCALE GENOMIC DNA]</scope>
    <source>
        <strain evidence="1 3">C57BL/6J</strain>
    </source>
</reference>
<dbReference type="GeneTree" id="ENSGT00940000160045"/>
<organism evidence="1 3">
    <name type="scientific">Mus musculus</name>
    <name type="common">Mouse</name>
    <dbReference type="NCBI Taxonomy" id="10090"/>
    <lineage>
        <taxon>Eukaryota</taxon>
        <taxon>Metazoa</taxon>
        <taxon>Chordata</taxon>
        <taxon>Craniata</taxon>
        <taxon>Vertebrata</taxon>
        <taxon>Euteleostomi</taxon>
        <taxon>Mammalia</taxon>
        <taxon>Eutheria</taxon>
        <taxon>Euarchontoglires</taxon>
        <taxon>Glires</taxon>
        <taxon>Rodentia</taxon>
        <taxon>Myomorpha</taxon>
        <taxon>Muroidea</taxon>
        <taxon>Muridae</taxon>
        <taxon>Murinae</taxon>
        <taxon>Mus</taxon>
        <taxon>Mus</taxon>
    </lineage>
</organism>
<dbReference type="Antibodypedia" id="2787">
    <property type="antibodies" value="214 antibodies from 29 providers"/>
</dbReference>
<protein>
    <submittedName>
        <fullName evidence="1">Syntaxin binding protein 2</fullName>
    </submittedName>
</protein>
<keyword evidence="4 5" id="KW-1267">Proteomics identification</keyword>
<dbReference type="MGI" id="MGI:107370">
    <property type="gene designation" value="Stxbp2"/>
</dbReference>
<keyword evidence="3" id="KW-1185">Reference proteome</keyword>
<sequence length="49" mass="5461">MAPLGLKAVVGEKILSGVIRSVKKDGEWKSWKTSTNGENPFPAWRQFIC</sequence>
<accession>A0A140LHM1</accession>
<dbReference type="ExpressionAtlas" id="A0A140LHM1">
    <property type="expression patterns" value="baseline and differential"/>
</dbReference>
<dbReference type="ProteomicsDB" id="330371"/>
<evidence type="ECO:0007829" key="4">
    <source>
        <dbReference type="PeptideAtlas" id="A0A140LHM1"/>
    </source>
</evidence>